<dbReference type="PANTHER" id="PTHR31962">
    <property type="entry name" value="SPHINGOLIPID LONG CHAIN BASE-RESPONSIVE PROTEIN PIL1"/>
    <property type="match status" value="1"/>
</dbReference>
<proteinExistence type="predicted"/>
<dbReference type="Gene3D" id="1.20.1270.60">
    <property type="entry name" value="Arfaptin homology (AH) domain/BAR domain"/>
    <property type="match status" value="1"/>
</dbReference>
<name>A0AAV4DCS0_9GAST</name>
<feature type="coiled-coil region" evidence="1">
    <location>
        <begin position="131"/>
        <end position="158"/>
    </location>
</feature>
<keyword evidence="1" id="KW-0175">Coiled coil</keyword>
<sequence length="505" mass="55731">MDKAARAVRRSSAKLLGGGHGDLHLLLSDVKEMRNIAKTFTNAQNAVAQDLLKWAVHEENRAVQDVANQLAELNLLWTEVQQEFAEHIKGFRHMFEMVLEGEKQVTQSKNNFATCEQREMKIRKELKKAFKKASSSEIQLLEGKLSQAERAKDLAQMEVTDRVRENEAVKLIRLKEGLMKLSQAYSDLGRKCVMVYDTQQDIVQQLPDVLDQDLENIKYTGSGITRYKVQQAKERVRGYRRSINAYNAKLSEPPPPYSLNNDNDDDVDKESYSHSSSCIYPSLVMNSPRRRVSDTLNYSSQGSPLLQDSTLAPFQAALPMATTTETTVQETSSPPPNHPSQCLPAHGIDVLPSAMPPLSFDPSISSPSPRPAFPLAQAAAVATTASSTCAISKTPKHVGISTATLGQESLQPSESQYPCSFPPHSIDEGFNDKLLLKEDVFKDEISSPLRFSTTLSQLGGGKQQGSHSGVQALQIVDFNPDWDTNYEEDLSMAVGGTKISSDEGS</sequence>
<dbReference type="GO" id="GO:0070941">
    <property type="term" value="P:eisosome assembly"/>
    <property type="evidence" value="ECO:0007669"/>
    <property type="project" value="TreeGrafter"/>
</dbReference>
<dbReference type="AlphaFoldDB" id="A0AAV4DCS0"/>
<dbReference type="GO" id="GO:0006897">
    <property type="term" value="P:endocytosis"/>
    <property type="evidence" value="ECO:0007669"/>
    <property type="project" value="TreeGrafter"/>
</dbReference>
<feature type="region of interest" description="Disordered" evidence="2">
    <location>
        <begin position="246"/>
        <end position="272"/>
    </location>
</feature>
<dbReference type="InterPro" id="IPR028245">
    <property type="entry name" value="PIL1/LSP1"/>
</dbReference>
<comment type="caution">
    <text evidence="3">The sequence shown here is derived from an EMBL/GenBank/DDBJ whole genome shotgun (WGS) entry which is preliminary data.</text>
</comment>
<dbReference type="PANTHER" id="PTHR31962:SF1">
    <property type="entry name" value="SPHINGOLIPID LONG CHAIN BASE-RESPONSIVE PROTEIN PIL1"/>
    <property type="match status" value="1"/>
</dbReference>
<dbReference type="EMBL" id="BLXT01007705">
    <property type="protein sequence ID" value="GFO41716.1"/>
    <property type="molecule type" value="Genomic_DNA"/>
</dbReference>
<accession>A0AAV4DCS0</accession>
<dbReference type="GO" id="GO:0036286">
    <property type="term" value="C:eisosome filament"/>
    <property type="evidence" value="ECO:0007669"/>
    <property type="project" value="TreeGrafter"/>
</dbReference>
<keyword evidence="4" id="KW-1185">Reference proteome</keyword>
<gene>
    <name evidence="3" type="ORF">PoB_006822100</name>
</gene>
<dbReference type="Proteomes" id="UP000735302">
    <property type="component" value="Unassembled WGS sequence"/>
</dbReference>
<dbReference type="GO" id="GO:0005886">
    <property type="term" value="C:plasma membrane"/>
    <property type="evidence" value="ECO:0007669"/>
    <property type="project" value="TreeGrafter"/>
</dbReference>
<dbReference type="InterPro" id="IPR027267">
    <property type="entry name" value="AH/BAR_dom_sf"/>
</dbReference>
<protein>
    <submittedName>
        <fullName evidence="3">Zinc-binding alcohol dehydrogenase domain-containing protein 2</fullName>
    </submittedName>
</protein>
<evidence type="ECO:0000313" key="4">
    <source>
        <dbReference type="Proteomes" id="UP000735302"/>
    </source>
</evidence>
<reference evidence="3 4" key="1">
    <citation type="journal article" date="2021" name="Elife">
        <title>Chloroplast acquisition without the gene transfer in kleptoplastic sea slugs, Plakobranchus ocellatus.</title>
        <authorList>
            <person name="Maeda T."/>
            <person name="Takahashi S."/>
            <person name="Yoshida T."/>
            <person name="Shimamura S."/>
            <person name="Takaki Y."/>
            <person name="Nagai Y."/>
            <person name="Toyoda A."/>
            <person name="Suzuki Y."/>
            <person name="Arimoto A."/>
            <person name="Ishii H."/>
            <person name="Satoh N."/>
            <person name="Nishiyama T."/>
            <person name="Hasebe M."/>
            <person name="Maruyama T."/>
            <person name="Minagawa J."/>
            <person name="Obokata J."/>
            <person name="Shigenobu S."/>
        </authorList>
    </citation>
    <scope>NUCLEOTIDE SEQUENCE [LARGE SCALE GENOMIC DNA]</scope>
</reference>
<evidence type="ECO:0000256" key="1">
    <source>
        <dbReference type="SAM" id="Coils"/>
    </source>
</evidence>
<evidence type="ECO:0000256" key="2">
    <source>
        <dbReference type="SAM" id="MobiDB-lite"/>
    </source>
</evidence>
<evidence type="ECO:0000313" key="3">
    <source>
        <dbReference type="EMBL" id="GFO41716.1"/>
    </source>
</evidence>
<organism evidence="3 4">
    <name type="scientific">Plakobranchus ocellatus</name>
    <dbReference type="NCBI Taxonomy" id="259542"/>
    <lineage>
        <taxon>Eukaryota</taxon>
        <taxon>Metazoa</taxon>
        <taxon>Spiralia</taxon>
        <taxon>Lophotrochozoa</taxon>
        <taxon>Mollusca</taxon>
        <taxon>Gastropoda</taxon>
        <taxon>Heterobranchia</taxon>
        <taxon>Euthyneura</taxon>
        <taxon>Panpulmonata</taxon>
        <taxon>Sacoglossa</taxon>
        <taxon>Placobranchoidea</taxon>
        <taxon>Plakobranchidae</taxon>
        <taxon>Plakobranchus</taxon>
    </lineage>
</organism>
<dbReference type="Pfam" id="PF13805">
    <property type="entry name" value="Pil1"/>
    <property type="match status" value="1"/>
</dbReference>